<sequence>MGVEEAAGVNQCFQDLSDVSTPHIRISASLDPADPDHLASSDWLLPAAAVHPSAMWLVGSSLPTPLTCSPRDGWHL</sequence>
<protein>
    <submittedName>
        <fullName evidence="1">Uncharacterized protein</fullName>
    </submittedName>
</protein>
<comment type="caution">
    <text evidence="1">The sequence shown here is derived from an EMBL/GenBank/DDBJ whole genome shotgun (WGS) entry which is preliminary data.</text>
</comment>
<dbReference type="AlphaFoldDB" id="A0AAE1EXP8"/>
<evidence type="ECO:0000313" key="2">
    <source>
        <dbReference type="Proteomes" id="UP001286313"/>
    </source>
</evidence>
<name>A0AAE1EXP8_PETCI</name>
<keyword evidence="2" id="KW-1185">Reference proteome</keyword>
<reference evidence="1" key="1">
    <citation type="submission" date="2023-10" db="EMBL/GenBank/DDBJ databases">
        <title>Genome assemblies of two species of porcelain crab, Petrolisthes cinctipes and Petrolisthes manimaculis (Anomura: Porcellanidae).</title>
        <authorList>
            <person name="Angst P."/>
        </authorList>
    </citation>
    <scope>NUCLEOTIDE SEQUENCE</scope>
    <source>
        <strain evidence="1">PB745_01</strain>
        <tissue evidence="1">Gill</tissue>
    </source>
</reference>
<dbReference type="EMBL" id="JAWQEG010004006">
    <property type="protein sequence ID" value="KAK3863473.1"/>
    <property type="molecule type" value="Genomic_DNA"/>
</dbReference>
<organism evidence="1 2">
    <name type="scientific">Petrolisthes cinctipes</name>
    <name type="common">Flat porcelain crab</name>
    <dbReference type="NCBI Taxonomy" id="88211"/>
    <lineage>
        <taxon>Eukaryota</taxon>
        <taxon>Metazoa</taxon>
        <taxon>Ecdysozoa</taxon>
        <taxon>Arthropoda</taxon>
        <taxon>Crustacea</taxon>
        <taxon>Multicrustacea</taxon>
        <taxon>Malacostraca</taxon>
        <taxon>Eumalacostraca</taxon>
        <taxon>Eucarida</taxon>
        <taxon>Decapoda</taxon>
        <taxon>Pleocyemata</taxon>
        <taxon>Anomura</taxon>
        <taxon>Galatheoidea</taxon>
        <taxon>Porcellanidae</taxon>
        <taxon>Petrolisthes</taxon>
    </lineage>
</organism>
<evidence type="ECO:0000313" key="1">
    <source>
        <dbReference type="EMBL" id="KAK3863473.1"/>
    </source>
</evidence>
<gene>
    <name evidence="1" type="ORF">Pcinc_030761</name>
</gene>
<proteinExistence type="predicted"/>
<dbReference type="Proteomes" id="UP001286313">
    <property type="component" value="Unassembled WGS sequence"/>
</dbReference>
<accession>A0AAE1EXP8</accession>